<gene>
    <name evidence="5" type="ORF">DPM33_02900</name>
</gene>
<evidence type="ECO:0000313" key="6">
    <source>
        <dbReference type="Proteomes" id="UP000251558"/>
    </source>
</evidence>
<dbReference type="RefSeq" id="WP_146770186.1">
    <property type="nucleotide sequence ID" value="NZ_QMBP01000001.1"/>
</dbReference>
<dbReference type="Gene3D" id="1.10.10.60">
    <property type="entry name" value="Homeodomain-like"/>
    <property type="match status" value="1"/>
</dbReference>
<evidence type="ECO:0000256" key="1">
    <source>
        <dbReference type="ARBA" id="ARBA00023015"/>
    </source>
</evidence>
<dbReference type="EMBL" id="QMBP01000001">
    <property type="protein sequence ID" value="RAZ92833.1"/>
    <property type="molecule type" value="Genomic_DNA"/>
</dbReference>
<keyword evidence="1" id="KW-0805">Transcription regulation</keyword>
<keyword evidence="2" id="KW-0238">DNA-binding</keyword>
<proteinExistence type="predicted"/>
<keyword evidence="3" id="KW-0804">Transcription</keyword>
<evidence type="ECO:0000256" key="2">
    <source>
        <dbReference type="ARBA" id="ARBA00023125"/>
    </source>
</evidence>
<accession>A0A330HX06</accession>
<reference evidence="5 6" key="1">
    <citation type="submission" date="2018-07" db="EMBL/GenBank/DDBJ databases">
        <title>Diversity of Mesorhizobium strains in Brazil.</title>
        <authorList>
            <person name="Helene L.C.F."/>
            <person name="Dall'Agnol R."/>
            <person name="Delamuta J.R.M."/>
            <person name="Hungria M."/>
        </authorList>
    </citation>
    <scope>NUCLEOTIDE SEQUENCE [LARGE SCALE GENOMIC DNA]</scope>
    <source>
        <strain evidence="5 6">AC99b</strain>
    </source>
</reference>
<dbReference type="AlphaFoldDB" id="A0A330HX06"/>
<dbReference type="OrthoDB" id="9806208at2"/>
<feature type="domain" description="HTH araC/xylS-type" evidence="4">
    <location>
        <begin position="170"/>
        <end position="268"/>
    </location>
</feature>
<sequence length="271" mass="29938">MLGLPETIRRSASISILPRHDRAGPILLSPIEDHRIVVHASRETWSLCMTSRGRHLRRQGDIDLVPAGEEGGYQAETACEALEIRLAPQVLEHAAFEMESGRRSGLDMRHIMKNERIVFLAMALESERKAGAPGGTLYADTLGLALATQLVSLMKPAASFASGLSPAQLKRLRDFIEAHIDRPLTIDMLAREAGASSSHLRQAFKQATGTTVHRYVVRRRLERARLLLAQGALSAAEVALAAGFSHQSHMARWMRRELGETPRSLFRKPST</sequence>
<evidence type="ECO:0000256" key="3">
    <source>
        <dbReference type="ARBA" id="ARBA00023163"/>
    </source>
</evidence>
<dbReference type="InterPro" id="IPR050204">
    <property type="entry name" value="AraC_XylS_family_regulators"/>
</dbReference>
<dbReference type="Pfam" id="PF12833">
    <property type="entry name" value="HTH_18"/>
    <property type="match status" value="1"/>
</dbReference>
<dbReference type="InterPro" id="IPR009057">
    <property type="entry name" value="Homeodomain-like_sf"/>
</dbReference>
<dbReference type="GO" id="GO:0003700">
    <property type="term" value="F:DNA-binding transcription factor activity"/>
    <property type="evidence" value="ECO:0007669"/>
    <property type="project" value="InterPro"/>
</dbReference>
<protein>
    <submittedName>
        <fullName evidence="5">AraC family transcriptional regulator</fullName>
    </submittedName>
</protein>
<evidence type="ECO:0000313" key="5">
    <source>
        <dbReference type="EMBL" id="RAZ92833.1"/>
    </source>
</evidence>
<keyword evidence="6" id="KW-1185">Reference proteome</keyword>
<evidence type="ECO:0000259" key="4">
    <source>
        <dbReference type="PROSITE" id="PS01124"/>
    </source>
</evidence>
<dbReference type="GO" id="GO:0043565">
    <property type="term" value="F:sequence-specific DNA binding"/>
    <property type="evidence" value="ECO:0007669"/>
    <property type="project" value="InterPro"/>
</dbReference>
<dbReference type="PROSITE" id="PS01124">
    <property type="entry name" value="HTH_ARAC_FAMILY_2"/>
    <property type="match status" value="1"/>
</dbReference>
<dbReference type="PANTHER" id="PTHR46796">
    <property type="entry name" value="HTH-TYPE TRANSCRIPTIONAL ACTIVATOR RHAS-RELATED"/>
    <property type="match status" value="1"/>
</dbReference>
<dbReference type="Proteomes" id="UP000251558">
    <property type="component" value="Unassembled WGS sequence"/>
</dbReference>
<organism evidence="5 6">
    <name type="scientific">Mesorhizobium hawassense</name>
    <dbReference type="NCBI Taxonomy" id="1209954"/>
    <lineage>
        <taxon>Bacteria</taxon>
        <taxon>Pseudomonadati</taxon>
        <taxon>Pseudomonadota</taxon>
        <taxon>Alphaproteobacteria</taxon>
        <taxon>Hyphomicrobiales</taxon>
        <taxon>Phyllobacteriaceae</taxon>
        <taxon>Mesorhizobium</taxon>
    </lineage>
</organism>
<dbReference type="InterPro" id="IPR018060">
    <property type="entry name" value="HTH_AraC"/>
</dbReference>
<dbReference type="SMART" id="SM00342">
    <property type="entry name" value="HTH_ARAC"/>
    <property type="match status" value="1"/>
</dbReference>
<comment type="caution">
    <text evidence="5">The sequence shown here is derived from an EMBL/GenBank/DDBJ whole genome shotgun (WGS) entry which is preliminary data.</text>
</comment>
<name>A0A330HX06_9HYPH</name>
<dbReference type="SUPFAM" id="SSF46689">
    <property type="entry name" value="Homeodomain-like"/>
    <property type="match status" value="2"/>
</dbReference>